<dbReference type="AlphaFoldDB" id="A0A0G1PNN0"/>
<protein>
    <submittedName>
        <fullName evidence="1">MazG nucleotide pyrophosphohydrolase</fullName>
    </submittedName>
</protein>
<dbReference type="SUPFAM" id="SSF52309">
    <property type="entry name" value="N-(deoxy)ribosyltransferase-like"/>
    <property type="match status" value="1"/>
</dbReference>
<dbReference type="Pfam" id="PF05014">
    <property type="entry name" value="Nuc_deoxyrib_tr"/>
    <property type="match status" value="1"/>
</dbReference>
<dbReference type="InterPro" id="IPR007710">
    <property type="entry name" value="Nucleoside_deoxyribTrfase"/>
</dbReference>
<evidence type="ECO:0000313" key="2">
    <source>
        <dbReference type="Proteomes" id="UP000034705"/>
    </source>
</evidence>
<reference evidence="1 2" key="1">
    <citation type="journal article" date="2015" name="Nature">
        <title>rRNA introns, odd ribosomes, and small enigmatic genomes across a large radiation of phyla.</title>
        <authorList>
            <person name="Brown C.T."/>
            <person name="Hug L.A."/>
            <person name="Thomas B.C."/>
            <person name="Sharon I."/>
            <person name="Castelle C.J."/>
            <person name="Singh A."/>
            <person name="Wilkins M.J."/>
            <person name="Williams K.H."/>
            <person name="Banfield J.F."/>
        </authorList>
    </citation>
    <scope>NUCLEOTIDE SEQUENCE [LARGE SCALE GENOMIC DNA]</scope>
</reference>
<name>A0A0G1PNN0_9BACT</name>
<dbReference type="Gene3D" id="3.40.50.450">
    <property type="match status" value="1"/>
</dbReference>
<dbReference type="GO" id="GO:0016787">
    <property type="term" value="F:hydrolase activity"/>
    <property type="evidence" value="ECO:0007669"/>
    <property type="project" value="UniProtKB-KW"/>
</dbReference>
<accession>A0A0G1PNN0</accession>
<comment type="caution">
    <text evidence="1">The sequence shown here is derived from an EMBL/GenBank/DDBJ whole genome shotgun (WGS) entry which is preliminary data.</text>
</comment>
<feature type="non-terminal residue" evidence="1">
    <location>
        <position position="1"/>
    </location>
</feature>
<proteinExistence type="predicted"/>
<evidence type="ECO:0000313" key="1">
    <source>
        <dbReference type="EMBL" id="KKU34394.1"/>
    </source>
</evidence>
<gene>
    <name evidence="1" type="ORF">UX45_C0001G0103</name>
</gene>
<dbReference type="Proteomes" id="UP000034705">
    <property type="component" value="Unassembled WGS sequence"/>
</dbReference>
<keyword evidence="1" id="KW-0378">Hydrolase</keyword>
<organism evidence="1 2">
    <name type="scientific">Candidatus Uhrbacteria bacterium GW2011_GWF2_46_218</name>
    <dbReference type="NCBI Taxonomy" id="1619001"/>
    <lineage>
        <taxon>Bacteria</taxon>
        <taxon>Candidatus Uhriibacteriota</taxon>
    </lineage>
</organism>
<dbReference type="EMBL" id="LCMG01000001">
    <property type="protein sequence ID" value="KKU34394.1"/>
    <property type="molecule type" value="Genomic_DNA"/>
</dbReference>
<sequence>TRNLFFTNTHMRTVCICASKKYKKEVSQFCLDLEKLGVVVFEPNINEPIPEDAFFNSKHVTKTIFKGLTLEHFDWVRKADVCFVYNQDDYAGVSVSLEMGYACALGKPIYALNEKTGDPCRDSLIDKVVSTPAKLAKLLT</sequence>